<dbReference type="InterPro" id="IPR036390">
    <property type="entry name" value="WH_DNA-bd_sf"/>
</dbReference>
<dbReference type="PRINTS" id="PR00035">
    <property type="entry name" value="HTHGNTR"/>
</dbReference>
<gene>
    <name evidence="5" type="ORF">OG549_23895</name>
</gene>
<dbReference type="PROSITE" id="PS50949">
    <property type="entry name" value="HTH_GNTR"/>
    <property type="match status" value="1"/>
</dbReference>
<dbReference type="PANTHER" id="PTHR44846">
    <property type="entry name" value="MANNOSYL-D-GLYCERATE TRANSPORT/METABOLISM SYSTEM REPRESSOR MNGR-RELATED"/>
    <property type="match status" value="1"/>
</dbReference>
<accession>A0AAU2V7K0</accession>
<dbReference type="GO" id="GO:0045892">
    <property type="term" value="P:negative regulation of DNA-templated transcription"/>
    <property type="evidence" value="ECO:0007669"/>
    <property type="project" value="TreeGrafter"/>
</dbReference>
<dbReference type="InterPro" id="IPR050679">
    <property type="entry name" value="Bact_HTH_transcr_reg"/>
</dbReference>
<dbReference type="GO" id="GO:0003700">
    <property type="term" value="F:DNA-binding transcription factor activity"/>
    <property type="evidence" value="ECO:0007669"/>
    <property type="project" value="InterPro"/>
</dbReference>
<proteinExistence type="predicted"/>
<evidence type="ECO:0000256" key="2">
    <source>
        <dbReference type="ARBA" id="ARBA00023125"/>
    </source>
</evidence>
<dbReference type="CDD" id="cd07377">
    <property type="entry name" value="WHTH_GntR"/>
    <property type="match status" value="1"/>
</dbReference>
<feature type="domain" description="HTH gntR-type" evidence="4">
    <location>
        <begin position="12"/>
        <end position="80"/>
    </location>
</feature>
<reference evidence="5" key="1">
    <citation type="submission" date="2022-10" db="EMBL/GenBank/DDBJ databases">
        <title>The complete genomes of actinobacterial strains from the NBC collection.</title>
        <authorList>
            <person name="Joergensen T.S."/>
            <person name="Alvarez Arevalo M."/>
            <person name="Sterndorff E.B."/>
            <person name="Faurdal D."/>
            <person name="Vuksanovic O."/>
            <person name="Mourched A.-S."/>
            <person name="Charusanti P."/>
            <person name="Shaw S."/>
            <person name="Blin K."/>
            <person name="Weber T."/>
        </authorList>
    </citation>
    <scope>NUCLEOTIDE SEQUENCE</scope>
    <source>
        <strain evidence="5">NBC_00003</strain>
    </source>
</reference>
<keyword evidence="2" id="KW-0238">DNA-binding</keyword>
<dbReference type="SMART" id="SM00345">
    <property type="entry name" value="HTH_GNTR"/>
    <property type="match status" value="1"/>
</dbReference>
<dbReference type="AlphaFoldDB" id="A0AAU2V7K0"/>
<keyword evidence="1" id="KW-0805">Transcription regulation</keyword>
<dbReference type="EMBL" id="CP108318">
    <property type="protein sequence ID" value="WTW63448.1"/>
    <property type="molecule type" value="Genomic_DNA"/>
</dbReference>
<organism evidence="5">
    <name type="scientific">Streptomyces sp. NBC_00003</name>
    <dbReference type="NCBI Taxonomy" id="2903608"/>
    <lineage>
        <taxon>Bacteria</taxon>
        <taxon>Bacillati</taxon>
        <taxon>Actinomycetota</taxon>
        <taxon>Actinomycetes</taxon>
        <taxon>Kitasatosporales</taxon>
        <taxon>Streptomycetaceae</taxon>
        <taxon>Streptomyces</taxon>
    </lineage>
</organism>
<dbReference type="Gene3D" id="1.10.10.10">
    <property type="entry name" value="Winged helix-like DNA-binding domain superfamily/Winged helix DNA-binding domain"/>
    <property type="match status" value="1"/>
</dbReference>
<dbReference type="InterPro" id="IPR036388">
    <property type="entry name" value="WH-like_DNA-bd_sf"/>
</dbReference>
<dbReference type="PANTHER" id="PTHR44846:SF17">
    <property type="entry name" value="GNTR-FAMILY TRANSCRIPTIONAL REGULATOR"/>
    <property type="match status" value="1"/>
</dbReference>
<sequence length="90" mass="10110">MAVPEIDHESPTPVYRQIAALIIADIESGTLPVNRRIPSEATLVQRFGVARETVRNAVRFLREEGHVFTVPQRGTYVRDRSAEGEHQGDE</sequence>
<keyword evidence="3" id="KW-0804">Transcription</keyword>
<dbReference type="Pfam" id="PF00392">
    <property type="entry name" value="GntR"/>
    <property type="match status" value="1"/>
</dbReference>
<evidence type="ECO:0000256" key="1">
    <source>
        <dbReference type="ARBA" id="ARBA00023015"/>
    </source>
</evidence>
<dbReference type="SUPFAM" id="SSF46785">
    <property type="entry name" value="Winged helix' DNA-binding domain"/>
    <property type="match status" value="1"/>
</dbReference>
<evidence type="ECO:0000256" key="3">
    <source>
        <dbReference type="ARBA" id="ARBA00023163"/>
    </source>
</evidence>
<dbReference type="InterPro" id="IPR000524">
    <property type="entry name" value="Tscrpt_reg_HTH_GntR"/>
</dbReference>
<name>A0AAU2V7K0_9ACTN</name>
<evidence type="ECO:0000259" key="4">
    <source>
        <dbReference type="PROSITE" id="PS50949"/>
    </source>
</evidence>
<dbReference type="GO" id="GO:0003677">
    <property type="term" value="F:DNA binding"/>
    <property type="evidence" value="ECO:0007669"/>
    <property type="project" value="UniProtKB-KW"/>
</dbReference>
<evidence type="ECO:0000313" key="5">
    <source>
        <dbReference type="EMBL" id="WTW63448.1"/>
    </source>
</evidence>
<protein>
    <submittedName>
        <fullName evidence="5">Winged helix-turn-helix domain-containing protein</fullName>
    </submittedName>
</protein>